<proteinExistence type="predicted"/>
<accession>A0A7N2LI33</accession>
<dbReference type="AlphaFoldDB" id="A0A7N2LI33"/>
<evidence type="ECO:0000313" key="3">
    <source>
        <dbReference type="Proteomes" id="UP000594261"/>
    </source>
</evidence>
<feature type="compositionally biased region" description="Polar residues" evidence="1">
    <location>
        <begin position="9"/>
        <end position="23"/>
    </location>
</feature>
<dbReference type="EMBL" id="LRBV02000004">
    <property type="status" value="NOT_ANNOTATED_CDS"/>
    <property type="molecule type" value="Genomic_DNA"/>
</dbReference>
<name>A0A7N2LI33_QUELO</name>
<evidence type="ECO:0000256" key="1">
    <source>
        <dbReference type="SAM" id="MobiDB-lite"/>
    </source>
</evidence>
<reference evidence="2 3" key="1">
    <citation type="journal article" date="2016" name="G3 (Bethesda)">
        <title>First Draft Assembly and Annotation of the Genome of a California Endemic Oak Quercus lobata Nee (Fagaceae).</title>
        <authorList>
            <person name="Sork V.L."/>
            <person name="Fitz-Gibbon S.T."/>
            <person name="Puiu D."/>
            <person name="Crepeau M."/>
            <person name="Gugger P.F."/>
            <person name="Sherman R."/>
            <person name="Stevens K."/>
            <person name="Langley C.H."/>
            <person name="Pellegrini M."/>
            <person name="Salzberg S.L."/>
        </authorList>
    </citation>
    <scope>NUCLEOTIDE SEQUENCE [LARGE SCALE GENOMIC DNA]</scope>
    <source>
        <strain evidence="2 3">cv. SW786</strain>
    </source>
</reference>
<evidence type="ECO:0000313" key="2">
    <source>
        <dbReference type="EnsemblPlants" id="QL04p085502:mrna"/>
    </source>
</evidence>
<dbReference type="Gramene" id="QL04p085502:mrna">
    <property type="protein sequence ID" value="QL04p085502:mrna"/>
    <property type="gene ID" value="QL04p085502"/>
</dbReference>
<dbReference type="EnsemblPlants" id="QL04p085502:mrna">
    <property type="protein sequence ID" value="QL04p085502:mrna"/>
    <property type="gene ID" value="QL04p085502"/>
</dbReference>
<keyword evidence="3" id="KW-1185">Reference proteome</keyword>
<organism evidence="2 3">
    <name type="scientific">Quercus lobata</name>
    <name type="common">Valley oak</name>
    <dbReference type="NCBI Taxonomy" id="97700"/>
    <lineage>
        <taxon>Eukaryota</taxon>
        <taxon>Viridiplantae</taxon>
        <taxon>Streptophyta</taxon>
        <taxon>Embryophyta</taxon>
        <taxon>Tracheophyta</taxon>
        <taxon>Spermatophyta</taxon>
        <taxon>Magnoliopsida</taxon>
        <taxon>eudicotyledons</taxon>
        <taxon>Gunneridae</taxon>
        <taxon>Pentapetalae</taxon>
        <taxon>rosids</taxon>
        <taxon>fabids</taxon>
        <taxon>Fagales</taxon>
        <taxon>Fagaceae</taxon>
        <taxon>Quercus</taxon>
    </lineage>
</organism>
<protein>
    <submittedName>
        <fullName evidence="2">Uncharacterized protein</fullName>
    </submittedName>
</protein>
<feature type="region of interest" description="Disordered" evidence="1">
    <location>
        <begin position="1"/>
        <end position="23"/>
    </location>
</feature>
<reference evidence="2" key="2">
    <citation type="submission" date="2021-01" db="UniProtKB">
        <authorList>
            <consortium name="EnsemblPlants"/>
        </authorList>
    </citation>
    <scope>IDENTIFICATION</scope>
</reference>
<dbReference type="Proteomes" id="UP000594261">
    <property type="component" value="Chromosome 4"/>
</dbReference>
<dbReference type="InParanoid" id="A0A7N2LI33"/>
<sequence>MVGWGLSTLDATKSTKTLGSTTPPSDLCRCFSLAEIKAAGNNFDNVFIIGVRRFGNVYEDGDLYWSGTGLNYLHAGKAHDHSS</sequence>